<dbReference type="STRING" id="747525.W4JYM4"/>
<dbReference type="GO" id="GO:0016887">
    <property type="term" value="F:ATP hydrolysis activity"/>
    <property type="evidence" value="ECO:0007669"/>
    <property type="project" value="TreeGrafter"/>
</dbReference>
<dbReference type="HOGENOM" id="CLU_534244_0_0_1"/>
<proteinExistence type="predicted"/>
<dbReference type="EMBL" id="KI925462">
    <property type="protein sequence ID" value="ETW78200.1"/>
    <property type="molecule type" value="Genomic_DNA"/>
</dbReference>
<dbReference type="InterPro" id="IPR052511">
    <property type="entry name" value="ATP-dep_Helicase"/>
</dbReference>
<dbReference type="OrthoDB" id="10261556at2759"/>
<dbReference type="GO" id="GO:0003677">
    <property type="term" value="F:DNA binding"/>
    <property type="evidence" value="ECO:0007669"/>
    <property type="project" value="TreeGrafter"/>
</dbReference>
<evidence type="ECO:0000259" key="3">
    <source>
        <dbReference type="PROSITE" id="PS51194"/>
    </source>
</evidence>
<sequence>MADSQHPTIPLLSEIRKKATKFFGRRPCIWQLKAIQAIIRQDQDVVCIAGTGLGKTMTFWMPLLFRKDGIQIVVTPLNILGQHNVDQLAAIGDIAEGKYRAIMVIPEVLMKDGGGFEKLWKNEAFVSHVILQIDRSKAAIIWRSNDRPNVHLMVRKIQHTLNSVAAAKSLRKQLPKSHGNKIKWFNANMSSQFCKEEVAAFRDGDTWGLCCTDSFGTGIDIPHIALIVQWCAKCRLCSLWQRFGRGARQMDLKAMAILFVEAKYFDEDKLKAANAKALRAEKKGKRKAVESAGQAISEKHKVLFQMPSQSANLVARVYFANDKLDAFEHLQFTNRAAARTRRPQFPALPRARHLDTKYIVTPIDMELHDVLHQYWKERMAAKYGPALLKDLGPGLIMSNQIIQRIIDAVHAGRIALLGDLKHEVKWSRADKLGKDVLPIAQQHQLLSQRRSTDMQALSPGHFRLPPELSTYTPAGPAAFRDIQSQCWRLFSAKQELPIVVVKGWGPSDTE</sequence>
<dbReference type="InterPro" id="IPR011545">
    <property type="entry name" value="DEAD/DEAH_box_helicase_dom"/>
</dbReference>
<dbReference type="PANTHER" id="PTHR47962:SF5">
    <property type="entry name" value="ATP-DEPENDENT HELICASE LHR-RELATED"/>
    <property type="match status" value="1"/>
</dbReference>
<dbReference type="InterPro" id="IPR027417">
    <property type="entry name" value="P-loop_NTPase"/>
</dbReference>
<organism evidence="4 5">
    <name type="scientific">Heterobasidion irregulare (strain TC 32-1)</name>
    <dbReference type="NCBI Taxonomy" id="747525"/>
    <lineage>
        <taxon>Eukaryota</taxon>
        <taxon>Fungi</taxon>
        <taxon>Dikarya</taxon>
        <taxon>Basidiomycota</taxon>
        <taxon>Agaricomycotina</taxon>
        <taxon>Agaricomycetes</taxon>
        <taxon>Russulales</taxon>
        <taxon>Bondarzewiaceae</taxon>
        <taxon>Heterobasidion</taxon>
        <taxon>Heterobasidion annosum species complex</taxon>
    </lineage>
</organism>
<dbReference type="RefSeq" id="XP_009550194.1">
    <property type="nucleotide sequence ID" value="XM_009551899.1"/>
</dbReference>
<evidence type="ECO:0000256" key="1">
    <source>
        <dbReference type="ARBA" id="ARBA00022741"/>
    </source>
</evidence>
<dbReference type="AlphaFoldDB" id="W4JYM4"/>
<reference evidence="4 5" key="1">
    <citation type="journal article" date="2012" name="New Phytol.">
        <title>Insight into trade-off between wood decay and parasitism from the genome of a fungal forest pathogen.</title>
        <authorList>
            <person name="Olson A."/>
            <person name="Aerts A."/>
            <person name="Asiegbu F."/>
            <person name="Belbahri L."/>
            <person name="Bouzid O."/>
            <person name="Broberg A."/>
            <person name="Canback B."/>
            <person name="Coutinho P.M."/>
            <person name="Cullen D."/>
            <person name="Dalman K."/>
            <person name="Deflorio G."/>
            <person name="van Diepen L.T."/>
            <person name="Dunand C."/>
            <person name="Duplessis S."/>
            <person name="Durling M."/>
            <person name="Gonthier P."/>
            <person name="Grimwood J."/>
            <person name="Fossdal C.G."/>
            <person name="Hansson D."/>
            <person name="Henrissat B."/>
            <person name="Hietala A."/>
            <person name="Himmelstrand K."/>
            <person name="Hoffmeister D."/>
            <person name="Hogberg N."/>
            <person name="James T.Y."/>
            <person name="Karlsson M."/>
            <person name="Kohler A."/>
            <person name="Kues U."/>
            <person name="Lee Y.H."/>
            <person name="Lin Y.C."/>
            <person name="Lind M."/>
            <person name="Lindquist E."/>
            <person name="Lombard V."/>
            <person name="Lucas S."/>
            <person name="Lunden K."/>
            <person name="Morin E."/>
            <person name="Murat C."/>
            <person name="Park J."/>
            <person name="Raffaello T."/>
            <person name="Rouze P."/>
            <person name="Salamov A."/>
            <person name="Schmutz J."/>
            <person name="Solheim H."/>
            <person name="Stahlberg J."/>
            <person name="Velez H."/>
            <person name="de Vries R.P."/>
            <person name="Wiebenga A."/>
            <person name="Woodward S."/>
            <person name="Yakovlev I."/>
            <person name="Garbelotto M."/>
            <person name="Martin F."/>
            <person name="Grigoriev I.V."/>
            <person name="Stenlid J."/>
        </authorList>
    </citation>
    <scope>NUCLEOTIDE SEQUENCE [LARGE SCALE GENOMIC DNA]</scope>
    <source>
        <strain evidence="4 5">TC 32-1</strain>
    </source>
</reference>
<dbReference type="Pfam" id="PF00270">
    <property type="entry name" value="DEAD"/>
    <property type="match status" value="1"/>
</dbReference>
<dbReference type="KEGG" id="hir:HETIRDRAFT_429262"/>
<name>W4JYM4_HETIT</name>
<dbReference type="InterPro" id="IPR001650">
    <property type="entry name" value="Helicase_C-like"/>
</dbReference>
<feature type="domain" description="Helicase C-terminal" evidence="3">
    <location>
        <begin position="146"/>
        <end position="290"/>
    </location>
</feature>
<dbReference type="eggNOG" id="KOG0351">
    <property type="taxonomic scope" value="Eukaryota"/>
</dbReference>
<dbReference type="GO" id="GO:0005524">
    <property type="term" value="F:ATP binding"/>
    <property type="evidence" value="ECO:0007669"/>
    <property type="project" value="UniProtKB-KW"/>
</dbReference>
<dbReference type="SMART" id="SM00490">
    <property type="entry name" value="HELICc"/>
    <property type="match status" value="1"/>
</dbReference>
<dbReference type="Pfam" id="PF00271">
    <property type="entry name" value="Helicase_C"/>
    <property type="match status" value="1"/>
</dbReference>
<keyword evidence="5" id="KW-1185">Reference proteome</keyword>
<evidence type="ECO:0000313" key="4">
    <source>
        <dbReference type="EMBL" id="ETW78200.1"/>
    </source>
</evidence>
<dbReference type="PANTHER" id="PTHR47962">
    <property type="entry name" value="ATP-DEPENDENT HELICASE LHR-RELATED-RELATED"/>
    <property type="match status" value="1"/>
</dbReference>
<dbReference type="SUPFAM" id="SSF52540">
    <property type="entry name" value="P-loop containing nucleoside triphosphate hydrolases"/>
    <property type="match status" value="1"/>
</dbReference>
<dbReference type="GeneID" id="20674331"/>
<evidence type="ECO:0000313" key="5">
    <source>
        <dbReference type="Proteomes" id="UP000030671"/>
    </source>
</evidence>
<gene>
    <name evidence="4" type="ORF">HETIRDRAFT_429262</name>
</gene>
<accession>W4JYM4</accession>
<dbReference type="InParanoid" id="W4JYM4"/>
<keyword evidence="1" id="KW-0547">Nucleotide-binding</keyword>
<evidence type="ECO:0000256" key="2">
    <source>
        <dbReference type="ARBA" id="ARBA00022840"/>
    </source>
</evidence>
<keyword evidence="2" id="KW-0067">ATP-binding</keyword>
<protein>
    <recommendedName>
        <fullName evidence="3">Helicase C-terminal domain-containing protein</fullName>
    </recommendedName>
</protein>
<dbReference type="PROSITE" id="PS51194">
    <property type="entry name" value="HELICASE_CTER"/>
    <property type="match status" value="1"/>
</dbReference>
<dbReference type="Gene3D" id="3.40.50.300">
    <property type="entry name" value="P-loop containing nucleotide triphosphate hydrolases"/>
    <property type="match status" value="2"/>
</dbReference>
<dbReference type="Proteomes" id="UP000030671">
    <property type="component" value="Unassembled WGS sequence"/>
</dbReference>